<dbReference type="Proteomes" id="UP000236000">
    <property type="component" value="Unassembled WGS sequence"/>
</dbReference>
<name>A0A2N8HCE0_9BACT</name>
<accession>A0A2N8HCE0</accession>
<organism evidence="2 3">
    <name type="scientific">Akkermansia muciniphila</name>
    <dbReference type="NCBI Taxonomy" id="239935"/>
    <lineage>
        <taxon>Bacteria</taxon>
        <taxon>Pseudomonadati</taxon>
        <taxon>Verrucomicrobiota</taxon>
        <taxon>Verrucomicrobiia</taxon>
        <taxon>Verrucomicrobiales</taxon>
        <taxon>Akkermansiaceae</taxon>
        <taxon>Akkermansia</taxon>
    </lineage>
</organism>
<protein>
    <recommendedName>
        <fullName evidence="1">Polysaccharide pyruvyl transferase domain-containing protein</fullName>
    </recommendedName>
</protein>
<dbReference type="RefSeq" id="WP_102714074.1">
    <property type="nucleotide sequence ID" value="NZ_PJKA01000012.1"/>
</dbReference>
<comment type="caution">
    <text evidence="2">The sequence shown here is derived from an EMBL/GenBank/DDBJ whole genome shotgun (WGS) entry which is preliminary data.</text>
</comment>
<feature type="domain" description="Polysaccharide pyruvyl transferase" evidence="1">
    <location>
        <begin position="25"/>
        <end position="264"/>
    </location>
</feature>
<evidence type="ECO:0000313" key="2">
    <source>
        <dbReference type="EMBL" id="PNC17559.1"/>
    </source>
</evidence>
<evidence type="ECO:0000313" key="3">
    <source>
        <dbReference type="Proteomes" id="UP000236000"/>
    </source>
</evidence>
<evidence type="ECO:0000259" key="1">
    <source>
        <dbReference type="Pfam" id="PF04230"/>
    </source>
</evidence>
<dbReference type="EMBL" id="PJKA01000012">
    <property type="protein sequence ID" value="PNC17559.1"/>
    <property type="molecule type" value="Genomic_DNA"/>
</dbReference>
<sequence>MTGSCSILPALIELGEFQYCANEGNMGDLLIDIATRQFFRRHHLPVRHGSHHHVVYGGGGRFVPFYGSLEVQAAKLTSARVERCIILPHSFYQVDSFIHVLDERHLVFCREQRSLEYCCSLNERAQFLPADDMALHFCPDYSPPPDPEERGAPHCLKPWAVSLMGKIRKAVRESSFPAFRKNYWQRGAFLPRRGKESALPAELVLGQDISDLWSGTGDSSPEQVFLIRGLLTVLSGLDIVISDRLHICIAGLFAGCRVYFLDNNYGKLSGVYRQSLLEHPRARLLHHSELPGLFPEIFSLVRK</sequence>
<dbReference type="AlphaFoldDB" id="A0A2N8HCE0"/>
<dbReference type="InterPro" id="IPR007345">
    <property type="entry name" value="Polysacch_pyruvyl_Trfase"/>
</dbReference>
<proteinExistence type="predicted"/>
<dbReference type="OrthoDB" id="200424at2"/>
<dbReference type="Pfam" id="PF04230">
    <property type="entry name" value="PS_pyruv_trans"/>
    <property type="match status" value="1"/>
</dbReference>
<reference evidence="2 3" key="1">
    <citation type="journal article" date="2017" name="BMC Genomics">
        <title>Genome sequencing of 39 Akkermansia muciniphila isolates reveals its population structure, genomic and functional diverisity, and global distribution in mammalian gut microbiotas.</title>
        <authorList>
            <person name="Guo X."/>
            <person name="Li S."/>
            <person name="Zhang J."/>
            <person name="Wu F."/>
            <person name="Li X."/>
            <person name="Wu D."/>
            <person name="Zhang M."/>
            <person name="Ou Z."/>
            <person name="Jie Z."/>
            <person name="Yan Q."/>
            <person name="Li P."/>
            <person name="Yi J."/>
            <person name="Peng Y."/>
        </authorList>
    </citation>
    <scope>NUCLEOTIDE SEQUENCE [LARGE SCALE GENOMIC DNA]</scope>
    <source>
        <strain evidence="2 3">GP24</strain>
    </source>
</reference>
<gene>
    <name evidence="2" type="ORF">CXU22_07330</name>
</gene>